<gene>
    <name evidence="2" type="ORF">CSUI_009652</name>
</gene>
<comment type="caution">
    <text evidence="2">The sequence shown here is derived from an EMBL/GenBank/DDBJ whole genome shotgun (WGS) entry which is preliminary data.</text>
</comment>
<dbReference type="VEuPathDB" id="ToxoDB:CSUI_009652"/>
<keyword evidence="3" id="KW-1185">Reference proteome</keyword>
<dbReference type="RefSeq" id="XP_067918262.1">
    <property type="nucleotide sequence ID" value="XM_068069764.1"/>
</dbReference>
<dbReference type="AlphaFoldDB" id="A0A2C6KJE1"/>
<dbReference type="Proteomes" id="UP000221165">
    <property type="component" value="Unassembled WGS sequence"/>
</dbReference>
<evidence type="ECO:0000313" key="3">
    <source>
        <dbReference type="Proteomes" id="UP000221165"/>
    </source>
</evidence>
<protein>
    <submittedName>
        <fullName evidence="2">Uncharacterized protein</fullName>
    </submittedName>
</protein>
<feature type="region of interest" description="Disordered" evidence="1">
    <location>
        <begin position="1"/>
        <end position="25"/>
    </location>
</feature>
<proteinExistence type="predicted"/>
<sequence>RAEISPVPHPSKKKKKSGGDEEQDHLTACCPSFKKEGESSFLSCFFSSLRPDDENEEAFDGE</sequence>
<evidence type="ECO:0000313" key="2">
    <source>
        <dbReference type="EMBL" id="PHJ16534.1"/>
    </source>
</evidence>
<reference evidence="2 3" key="1">
    <citation type="journal article" date="2017" name="Int. J. Parasitol.">
        <title>The genome of the protozoan parasite Cystoisospora suis and a reverse vaccinology approach to identify vaccine candidates.</title>
        <authorList>
            <person name="Palmieri N."/>
            <person name="Shrestha A."/>
            <person name="Ruttkowski B."/>
            <person name="Beck T."/>
            <person name="Vogl C."/>
            <person name="Tomley F."/>
            <person name="Blake D.P."/>
            <person name="Joachim A."/>
        </authorList>
    </citation>
    <scope>NUCLEOTIDE SEQUENCE [LARGE SCALE GENOMIC DNA]</scope>
    <source>
        <strain evidence="2 3">Wien I</strain>
    </source>
</reference>
<name>A0A2C6KJE1_9APIC</name>
<feature type="non-terminal residue" evidence="2">
    <location>
        <position position="1"/>
    </location>
</feature>
<accession>A0A2C6KJE1</accession>
<organism evidence="2 3">
    <name type="scientific">Cystoisospora suis</name>
    <dbReference type="NCBI Taxonomy" id="483139"/>
    <lineage>
        <taxon>Eukaryota</taxon>
        <taxon>Sar</taxon>
        <taxon>Alveolata</taxon>
        <taxon>Apicomplexa</taxon>
        <taxon>Conoidasida</taxon>
        <taxon>Coccidia</taxon>
        <taxon>Eucoccidiorida</taxon>
        <taxon>Eimeriorina</taxon>
        <taxon>Sarcocystidae</taxon>
        <taxon>Cystoisospora</taxon>
    </lineage>
</organism>
<dbReference type="GeneID" id="94432975"/>
<dbReference type="EMBL" id="MIGC01005841">
    <property type="protein sequence ID" value="PHJ16534.1"/>
    <property type="molecule type" value="Genomic_DNA"/>
</dbReference>
<evidence type="ECO:0000256" key="1">
    <source>
        <dbReference type="SAM" id="MobiDB-lite"/>
    </source>
</evidence>